<name>A0ACB7TPC0_HYAAI</name>
<accession>A0ACB7TPC0</accession>
<keyword evidence="2" id="KW-1185">Reference proteome</keyword>
<gene>
    <name evidence="1" type="ORF">HPB50_026599</name>
</gene>
<organism evidence="1 2">
    <name type="scientific">Hyalomma asiaticum</name>
    <name type="common">Tick</name>
    <dbReference type="NCBI Taxonomy" id="266040"/>
    <lineage>
        <taxon>Eukaryota</taxon>
        <taxon>Metazoa</taxon>
        <taxon>Ecdysozoa</taxon>
        <taxon>Arthropoda</taxon>
        <taxon>Chelicerata</taxon>
        <taxon>Arachnida</taxon>
        <taxon>Acari</taxon>
        <taxon>Parasitiformes</taxon>
        <taxon>Ixodida</taxon>
        <taxon>Ixodoidea</taxon>
        <taxon>Ixodidae</taxon>
        <taxon>Hyalomminae</taxon>
        <taxon>Hyalomma</taxon>
    </lineage>
</organism>
<reference evidence="1" key="1">
    <citation type="submission" date="2020-05" db="EMBL/GenBank/DDBJ databases">
        <title>Large-scale comparative analyses of tick genomes elucidate their genetic diversity and vector capacities.</title>
        <authorList>
            <person name="Jia N."/>
            <person name="Wang J."/>
            <person name="Shi W."/>
            <person name="Du L."/>
            <person name="Sun Y."/>
            <person name="Zhan W."/>
            <person name="Jiang J."/>
            <person name="Wang Q."/>
            <person name="Zhang B."/>
            <person name="Ji P."/>
            <person name="Sakyi L.B."/>
            <person name="Cui X."/>
            <person name="Yuan T."/>
            <person name="Jiang B."/>
            <person name="Yang W."/>
            <person name="Lam T.T.-Y."/>
            <person name="Chang Q."/>
            <person name="Ding S."/>
            <person name="Wang X."/>
            <person name="Zhu J."/>
            <person name="Ruan X."/>
            <person name="Zhao L."/>
            <person name="Wei J."/>
            <person name="Que T."/>
            <person name="Du C."/>
            <person name="Cheng J."/>
            <person name="Dai P."/>
            <person name="Han X."/>
            <person name="Huang E."/>
            <person name="Gao Y."/>
            <person name="Liu J."/>
            <person name="Shao H."/>
            <person name="Ye R."/>
            <person name="Li L."/>
            <person name="Wei W."/>
            <person name="Wang X."/>
            <person name="Wang C."/>
            <person name="Yang T."/>
            <person name="Huo Q."/>
            <person name="Li W."/>
            <person name="Guo W."/>
            <person name="Chen H."/>
            <person name="Zhou L."/>
            <person name="Ni X."/>
            <person name="Tian J."/>
            <person name="Zhou Y."/>
            <person name="Sheng Y."/>
            <person name="Liu T."/>
            <person name="Pan Y."/>
            <person name="Xia L."/>
            <person name="Li J."/>
            <person name="Zhao F."/>
            <person name="Cao W."/>
        </authorList>
    </citation>
    <scope>NUCLEOTIDE SEQUENCE</scope>
    <source>
        <strain evidence="1">Hyas-2018</strain>
    </source>
</reference>
<protein>
    <submittedName>
        <fullName evidence="1">Uncharacterized protein</fullName>
    </submittedName>
</protein>
<dbReference type="EMBL" id="CM023481">
    <property type="protein sequence ID" value="KAH6948848.1"/>
    <property type="molecule type" value="Genomic_DNA"/>
</dbReference>
<sequence length="1732" mass="193979">MPRKPPKAGDWPAGVPRLRRPPLLPTPDLPKTPQCEKSEDSKELPLRIMCLDSGRGPPTAPQLRRLLGLPSAVDRVVAADPCEIAVYENPATQVHVTLQLERPPKESFMHIVVKWCDSDIMQQVLGGGVDGKFDPPEWWLASEELEERCNPYDAVVAMEHKDIPVEAFALGCLLGYSTFVAHFDSARTTPPGVEAPPTKKPAKCLLTKFGKWRKAEANSRHGNILLEGASEMTCRKASCKAKRLSSRRASEVAEETSTQPFPEEAPASPTSNDEEGDSSASLAQSTEEEAAKELPERTAPASQKRPMASTPGECLATTEASSAPPTPSPTAAPLNVPTSQPRGTEANGQRAPSKWQGWRTPVVTPIPEPPRQPFRPGPKPAIIQIPTPKKEPKGEWAALLTPDENSEDSGSQTLSKPLAPLTGTARHPRSLPSAPSNGSSADGSLATRNISTGPPSKNSCSDSPTLASSPTSTKSPLSASVSPVETFKVTQSNVHFEHCTSTLNLYFVERRVSTYTLHRLVVRYATICRIVLCKTSSNATTAYLHLLHPPLLHKLCAGNSATSHCHREGDYIPQFNVCETTSWDRAIEFGEGPFRCAPDVLGKSRVLRLSLSGPRHWEPLCNLILRTRRGAQVFYGPVRELHARDLKAVPRPSVPDYGVTYALLSVWSESFQVSDELALDPDSAREVQRNLTQRAKDCPHGLEEALFELHFSISQGKVFRFCSALDRLYNRYRGHRQKNDAFTGSVTAQELPDHMVKVRKIILTPTRRVHLPPQLVCKSRLLQHFDTEFALRLVVRDDDCKLVSFSLGVCKDDFLSAVIKPPLTHGVKIGGRHFVFLGCSTSQLRSHGVWFYARDKEGRTAESIRAGIGDLSAIHSVPKFMARLGQAFSQSLGFLTVPRQCTTIEPDICKTITIRRSGEYVEHKYLFSDGIGRISHALLRKVHRALELEEGEEPCAVQIRYGGCKGMLLLDPNLVGRRIIFRQSMCKFTSEHEDLFVLKTSKPRVLYLNRPMITILEQSGIKAKVFLTLQNHILDSFIDSMLDPHEAAQVLCTYCALRLPYKELAGVGIDLTVEPFFRGMVRAVNKKVLKELKAKARILIPPSSGRTMFGVLDETGTLEYGQVFVQYSNDMLRFKVNDPATILEGDVIVTKNPCMHPGDIRKLTAVNVPQLHHVRDCIVFPAKGDRPHPDEMAGSDLDGDEYSVLWYEDLIFKANCNPMNYYNDPPREQQATIQVQDMIDFFCQYIKGDKIGLIASAHLVWADLLDAGINSQRCRELARKCSVNLDFAKCGDLKGFQISEKPPMYPDFMDKQDTKNTYCSRKVLGQLYRNCKKVELSTECLDVVEDTLPDPRLLMEGREPYVPEARTAYRRYARKIRALLKNYRIDNESEALSGAVSKFNKYVKEKNDPTDLCMVLESQVEHVVRRTREDFFSNTTSEHQENLKASAWYQVTYELQASEGGVRSFPWVVSDVLMRVLLAVSEKTGSVVPAPRNSFTQQLGALLLDRNVAGGDRASEDKRDNPLLKNLLKMMYDWIDSNREFLFIKEPHEVGLYKSVMKDACTKVSRSLNRDMPPHKLVILCLRFACAWCLKIFQGGSDGEAISKECRRRYRLGHLALITLNRLSMSGNLAYLSRAPEGSVATELVRIYIDRADDEFFTIVRRYEDIFTLIMADWSGVDTIKCDVKKDRMDEWFLQLMVTGSRWALERLKDIVVYPSFREVLTVVFKRHLAHA</sequence>
<dbReference type="Proteomes" id="UP000821845">
    <property type="component" value="Chromosome 1"/>
</dbReference>
<proteinExistence type="predicted"/>
<comment type="caution">
    <text evidence="1">The sequence shown here is derived from an EMBL/GenBank/DDBJ whole genome shotgun (WGS) entry which is preliminary data.</text>
</comment>
<evidence type="ECO:0000313" key="2">
    <source>
        <dbReference type="Proteomes" id="UP000821845"/>
    </source>
</evidence>
<evidence type="ECO:0000313" key="1">
    <source>
        <dbReference type="EMBL" id="KAH6948848.1"/>
    </source>
</evidence>